<dbReference type="Pfam" id="PF22982">
    <property type="entry name" value="WHD_HRQ1"/>
    <property type="match status" value="1"/>
</dbReference>
<feature type="region of interest" description="Disordered" evidence="3">
    <location>
        <begin position="669"/>
        <end position="731"/>
    </location>
</feature>
<sequence>MLCAKLRHVVGERGRKLLDRVTAGIPASENPVTHVARMPARAAGFAPWPEWSAPEVVAACTAAGVGNPWRHQVEAACLAHAGRHVVISTGTASGKSLAYQLPVLSELTRDAQTTALYLAPTKALGADQLRSVSTLDIPRVRAAAFDGDTPVTERDWVRAHANWVFSNPDMLHRGILSAHSRWTQFFRGLRYVVVDECHSYRGVFGSHVALLLRRLRRVAQYYGASPVFVLASATAAAPAEFASRLTGLPCSAVTEDASPRGARTIALWEPPLIEELSGENGAPVRRPAGAEAARILTELVVEGARSLAFVRSRRGAELTALGARRLLSEVDPSLAETVAAYRSGFLPEERRELEQALLSGRLLGVATTNALELGVDIAGLDAVVLAGYPGTLASFWQQSGRAGRSGDEALVVFVARDDPLDTYLVHHPQALLERPVETAVLDPANPYVLGPQLACAVAELPLTEPELAVFGGPAARAALAELAEQKLLRRRTSGWYWTSRDRPHAEVGIRGSGGDQIAVVEADSGRMLGTVDPGSACFAVHPGAVYLHQGSSYVVDELDLETALALVHAEDPDWNTSPREIVDITVLSTERQCHHHGVTVSLGEVAVTSQVVGYLRRRPSGEVLDHTALDLPEQRLQTRAVWYTVSAELLESPPGSGCAVGTGERVAGAEGSGATVKAGEPAGTEARPVRTGNSRPAADEEAGEPTGTEAHRVGTELHPVGTDARPTETETHPVKIEARPAEIEAHPVETEARPTEIEVHRVKIEAHSGGAEVHPAEAEAEAEAGAHRAETKMHPAGTEAGIPVGTGIAGRAPGGAGLIPARVPGALHAAEHAAIGLLPLFATCDRWDIGGVSTAWHEDTGEATVFVHDGHPGGAGFADRGYAAIVPWLAATREAIVSCECPTGCPSCVQSPKCGNGNDPLDKAGAVAVLGTVLGALRQHGEKCGHGGT</sequence>
<evidence type="ECO:0000313" key="7">
    <source>
        <dbReference type="Proteomes" id="UP000243542"/>
    </source>
</evidence>
<keyword evidence="6" id="KW-0378">Hydrolase</keyword>
<accession>A0A2A9FDD1</accession>
<dbReference type="InterPro" id="IPR022307">
    <property type="entry name" value="Helicase_put_actinobac"/>
</dbReference>
<dbReference type="GO" id="GO:0005524">
    <property type="term" value="F:ATP binding"/>
    <property type="evidence" value="ECO:0007669"/>
    <property type="project" value="UniProtKB-KW"/>
</dbReference>
<evidence type="ECO:0000259" key="4">
    <source>
        <dbReference type="PROSITE" id="PS51192"/>
    </source>
</evidence>
<dbReference type="InterPro" id="IPR055227">
    <property type="entry name" value="HRQ1_WHD"/>
</dbReference>
<dbReference type="InterPro" id="IPR018973">
    <property type="entry name" value="MZB"/>
</dbReference>
<gene>
    <name evidence="6" type="ORF">ATK36_3906</name>
</gene>
<dbReference type="Pfam" id="PF09369">
    <property type="entry name" value="MZB"/>
    <property type="match status" value="1"/>
</dbReference>
<dbReference type="PROSITE" id="PS51194">
    <property type="entry name" value="HELICASE_CTER"/>
    <property type="match status" value="1"/>
</dbReference>
<dbReference type="Pfam" id="PF00270">
    <property type="entry name" value="DEAD"/>
    <property type="match status" value="1"/>
</dbReference>
<dbReference type="GO" id="GO:0043138">
    <property type="term" value="F:3'-5' DNA helicase activity"/>
    <property type="evidence" value="ECO:0007669"/>
    <property type="project" value="TreeGrafter"/>
</dbReference>
<dbReference type="InterPro" id="IPR001650">
    <property type="entry name" value="Helicase_C-like"/>
</dbReference>
<keyword evidence="7" id="KW-1185">Reference proteome</keyword>
<dbReference type="PANTHER" id="PTHR47957">
    <property type="entry name" value="ATP-DEPENDENT HELICASE HRQ1"/>
    <property type="match status" value="1"/>
</dbReference>
<feature type="domain" description="Helicase ATP-binding" evidence="4">
    <location>
        <begin position="76"/>
        <end position="253"/>
    </location>
</feature>
<name>A0A2A9FDD1_9PSEU</name>
<dbReference type="AlphaFoldDB" id="A0A2A9FDD1"/>
<dbReference type="GO" id="GO:0006289">
    <property type="term" value="P:nucleotide-excision repair"/>
    <property type="evidence" value="ECO:0007669"/>
    <property type="project" value="TreeGrafter"/>
</dbReference>
<evidence type="ECO:0000259" key="5">
    <source>
        <dbReference type="PROSITE" id="PS51194"/>
    </source>
</evidence>
<dbReference type="PANTHER" id="PTHR47957:SF3">
    <property type="entry name" value="ATP-DEPENDENT HELICASE HRQ1"/>
    <property type="match status" value="1"/>
</dbReference>
<keyword evidence="6" id="KW-0347">Helicase</keyword>
<evidence type="ECO:0000256" key="1">
    <source>
        <dbReference type="ARBA" id="ARBA00022741"/>
    </source>
</evidence>
<dbReference type="Proteomes" id="UP000243542">
    <property type="component" value="Unassembled WGS sequence"/>
</dbReference>
<protein>
    <submittedName>
        <fullName evidence="6">DEAD/DEAH box helicase domain-containing protein</fullName>
    </submittedName>
</protein>
<dbReference type="GO" id="GO:0036297">
    <property type="term" value="P:interstrand cross-link repair"/>
    <property type="evidence" value="ECO:0007669"/>
    <property type="project" value="TreeGrafter"/>
</dbReference>
<dbReference type="CDD" id="cd17923">
    <property type="entry name" value="DEXHc_Hrq1-like"/>
    <property type="match status" value="1"/>
</dbReference>
<dbReference type="EMBL" id="PDJK01000002">
    <property type="protein sequence ID" value="PFG48796.1"/>
    <property type="molecule type" value="Genomic_DNA"/>
</dbReference>
<keyword evidence="1" id="KW-0547">Nucleotide-binding</keyword>
<dbReference type="FunFam" id="3.40.50.300:FF:001137">
    <property type="entry name" value="DEAD/DEAH box helicase"/>
    <property type="match status" value="1"/>
</dbReference>
<evidence type="ECO:0000313" key="6">
    <source>
        <dbReference type="EMBL" id="PFG48796.1"/>
    </source>
</evidence>
<dbReference type="InterPro" id="IPR011545">
    <property type="entry name" value="DEAD/DEAH_box_helicase_dom"/>
</dbReference>
<dbReference type="PROSITE" id="PS51192">
    <property type="entry name" value="HELICASE_ATP_BIND_1"/>
    <property type="match status" value="1"/>
</dbReference>
<keyword evidence="2" id="KW-0067">ATP-binding</keyword>
<proteinExistence type="predicted"/>
<comment type="caution">
    <text evidence="6">The sequence shown here is derived from an EMBL/GenBank/DDBJ whole genome shotgun (WGS) entry which is preliminary data.</text>
</comment>
<dbReference type="CDD" id="cd18797">
    <property type="entry name" value="SF2_C_Hrq"/>
    <property type="match status" value="1"/>
</dbReference>
<evidence type="ECO:0000256" key="3">
    <source>
        <dbReference type="SAM" id="MobiDB-lite"/>
    </source>
</evidence>
<dbReference type="Pfam" id="PF00271">
    <property type="entry name" value="Helicase_C"/>
    <property type="match status" value="1"/>
</dbReference>
<dbReference type="GO" id="GO:0003676">
    <property type="term" value="F:nucleic acid binding"/>
    <property type="evidence" value="ECO:0007669"/>
    <property type="project" value="InterPro"/>
</dbReference>
<dbReference type="Gene3D" id="3.40.50.300">
    <property type="entry name" value="P-loop containing nucleotide triphosphate hydrolases"/>
    <property type="match status" value="2"/>
</dbReference>
<reference evidence="6 7" key="1">
    <citation type="submission" date="2017-10" db="EMBL/GenBank/DDBJ databases">
        <title>Sequencing the genomes of 1000 actinobacteria strains.</title>
        <authorList>
            <person name="Klenk H.-P."/>
        </authorList>
    </citation>
    <scope>NUCLEOTIDE SEQUENCE [LARGE SCALE GENOMIC DNA]</scope>
    <source>
        <strain evidence="6 7">DSM 46092</strain>
    </source>
</reference>
<feature type="domain" description="Helicase C-terminal" evidence="5">
    <location>
        <begin position="295"/>
        <end position="447"/>
    </location>
</feature>
<evidence type="ECO:0000256" key="2">
    <source>
        <dbReference type="ARBA" id="ARBA00022840"/>
    </source>
</evidence>
<dbReference type="SUPFAM" id="SSF52540">
    <property type="entry name" value="P-loop containing nucleoside triphosphate hydrolases"/>
    <property type="match status" value="1"/>
</dbReference>
<dbReference type="InterPro" id="IPR014001">
    <property type="entry name" value="Helicase_ATP-bd"/>
</dbReference>
<dbReference type="SMART" id="SM00487">
    <property type="entry name" value="DEXDc"/>
    <property type="match status" value="1"/>
</dbReference>
<dbReference type="NCBIfam" id="TIGR03817">
    <property type="entry name" value="DECH_helic"/>
    <property type="match status" value="1"/>
</dbReference>
<dbReference type="InterPro" id="IPR027417">
    <property type="entry name" value="P-loop_NTPase"/>
</dbReference>
<dbReference type="SMART" id="SM00490">
    <property type="entry name" value="HELICc"/>
    <property type="match status" value="1"/>
</dbReference>
<organism evidence="6 7">
    <name type="scientific">Amycolatopsis sulphurea</name>
    <dbReference type="NCBI Taxonomy" id="76022"/>
    <lineage>
        <taxon>Bacteria</taxon>
        <taxon>Bacillati</taxon>
        <taxon>Actinomycetota</taxon>
        <taxon>Actinomycetes</taxon>
        <taxon>Pseudonocardiales</taxon>
        <taxon>Pseudonocardiaceae</taxon>
        <taxon>Amycolatopsis</taxon>
    </lineage>
</organism>